<proteinExistence type="predicted"/>
<dbReference type="Proteomes" id="UP000235598">
    <property type="component" value="Unassembled WGS sequence"/>
</dbReference>
<evidence type="ECO:0000313" key="1">
    <source>
        <dbReference type="EMBL" id="PMD04343.1"/>
    </source>
</evidence>
<dbReference type="EMBL" id="PNHK01000139">
    <property type="protein sequence ID" value="PMD04343.1"/>
    <property type="molecule type" value="Genomic_DNA"/>
</dbReference>
<sequence length="44" mass="5153">MLAADEDTYFTRALETLGGENLQRRQNAWKQPTRDFNRLMHDAA</sequence>
<reference evidence="1 2" key="1">
    <citation type="submission" date="2017-09" db="EMBL/GenBank/DDBJ databases">
        <title>Bacterial strain isolated from the female urinary microbiota.</title>
        <authorList>
            <person name="Thomas-White K."/>
            <person name="Kumar N."/>
            <person name="Forster S."/>
            <person name="Putonti C."/>
            <person name="Lawley T."/>
            <person name="Wolfe A.J."/>
        </authorList>
    </citation>
    <scope>NUCLEOTIDE SEQUENCE [LARGE SCALE GENOMIC DNA]</scope>
    <source>
        <strain evidence="1 2">UMB1301</strain>
    </source>
</reference>
<gene>
    <name evidence="1" type="ORF">CJ199_12610</name>
</gene>
<feature type="non-terminal residue" evidence="1">
    <location>
        <position position="44"/>
    </location>
</feature>
<protein>
    <submittedName>
        <fullName evidence="1">TenA family transcriptional regulator</fullName>
    </submittedName>
</protein>
<dbReference type="AlphaFoldDB" id="A0A2N6VJZ1"/>
<organism evidence="1 2">
    <name type="scientific">Brevibacterium paucivorans</name>
    <dbReference type="NCBI Taxonomy" id="170994"/>
    <lineage>
        <taxon>Bacteria</taxon>
        <taxon>Bacillati</taxon>
        <taxon>Actinomycetota</taxon>
        <taxon>Actinomycetes</taxon>
        <taxon>Micrococcales</taxon>
        <taxon>Brevibacteriaceae</taxon>
        <taxon>Brevibacterium</taxon>
    </lineage>
</organism>
<accession>A0A2N6VJZ1</accession>
<comment type="caution">
    <text evidence="1">The sequence shown here is derived from an EMBL/GenBank/DDBJ whole genome shotgun (WGS) entry which is preliminary data.</text>
</comment>
<evidence type="ECO:0000313" key="2">
    <source>
        <dbReference type="Proteomes" id="UP000235598"/>
    </source>
</evidence>
<name>A0A2N6VJZ1_9MICO</name>